<sequence>MDPVGYGSAAGVEWTVHLPRLCNFKVHFHQGRLFQLPNVATSLWQTPIAPGDLPCSSIHSSPLPFYLPAVCFRKQSCSSSKP</sequence>
<dbReference type="AlphaFoldDB" id="A0A0E9VR66"/>
<dbReference type="EMBL" id="GBXM01028006">
    <property type="protein sequence ID" value="JAH80571.1"/>
    <property type="molecule type" value="Transcribed_RNA"/>
</dbReference>
<evidence type="ECO:0000313" key="1">
    <source>
        <dbReference type="EMBL" id="JAH80571.1"/>
    </source>
</evidence>
<accession>A0A0E9VR66</accession>
<name>A0A0E9VR66_ANGAN</name>
<reference evidence="1" key="2">
    <citation type="journal article" date="2015" name="Fish Shellfish Immunol.">
        <title>Early steps in the European eel (Anguilla anguilla)-Vibrio vulnificus interaction in the gills: Role of the RtxA13 toxin.</title>
        <authorList>
            <person name="Callol A."/>
            <person name="Pajuelo D."/>
            <person name="Ebbesson L."/>
            <person name="Teles M."/>
            <person name="MacKenzie S."/>
            <person name="Amaro C."/>
        </authorList>
    </citation>
    <scope>NUCLEOTIDE SEQUENCE</scope>
</reference>
<organism evidence="1">
    <name type="scientific">Anguilla anguilla</name>
    <name type="common">European freshwater eel</name>
    <name type="synonym">Muraena anguilla</name>
    <dbReference type="NCBI Taxonomy" id="7936"/>
    <lineage>
        <taxon>Eukaryota</taxon>
        <taxon>Metazoa</taxon>
        <taxon>Chordata</taxon>
        <taxon>Craniata</taxon>
        <taxon>Vertebrata</taxon>
        <taxon>Euteleostomi</taxon>
        <taxon>Actinopterygii</taxon>
        <taxon>Neopterygii</taxon>
        <taxon>Teleostei</taxon>
        <taxon>Anguilliformes</taxon>
        <taxon>Anguillidae</taxon>
        <taxon>Anguilla</taxon>
    </lineage>
</organism>
<protein>
    <submittedName>
        <fullName evidence="1">Uncharacterized protein</fullName>
    </submittedName>
</protein>
<reference evidence="1" key="1">
    <citation type="submission" date="2014-11" db="EMBL/GenBank/DDBJ databases">
        <authorList>
            <person name="Amaro Gonzalez C."/>
        </authorList>
    </citation>
    <scope>NUCLEOTIDE SEQUENCE</scope>
</reference>
<proteinExistence type="predicted"/>